<dbReference type="Proteomes" id="UP000188268">
    <property type="component" value="Unassembled WGS sequence"/>
</dbReference>
<dbReference type="OrthoDB" id="10417782at2759"/>
<evidence type="ECO:0000313" key="3">
    <source>
        <dbReference type="Proteomes" id="UP000188268"/>
    </source>
</evidence>
<accession>A0A1R3HCY5</accession>
<evidence type="ECO:0000256" key="1">
    <source>
        <dbReference type="SAM" id="MobiDB-lite"/>
    </source>
</evidence>
<organism evidence="2 3">
    <name type="scientific">Corchorus capsularis</name>
    <name type="common">Jute</name>
    <dbReference type="NCBI Taxonomy" id="210143"/>
    <lineage>
        <taxon>Eukaryota</taxon>
        <taxon>Viridiplantae</taxon>
        <taxon>Streptophyta</taxon>
        <taxon>Embryophyta</taxon>
        <taxon>Tracheophyta</taxon>
        <taxon>Spermatophyta</taxon>
        <taxon>Magnoliopsida</taxon>
        <taxon>eudicotyledons</taxon>
        <taxon>Gunneridae</taxon>
        <taxon>Pentapetalae</taxon>
        <taxon>rosids</taxon>
        <taxon>malvids</taxon>
        <taxon>Malvales</taxon>
        <taxon>Malvaceae</taxon>
        <taxon>Grewioideae</taxon>
        <taxon>Apeibeae</taxon>
        <taxon>Corchorus</taxon>
    </lineage>
</organism>
<dbReference type="EMBL" id="AWWV01012234">
    <property type="protein sequence ID" value="OMO68175.1"/>
    <property type="molecule type" value="Genomic_DNA"/>
</dbReference>
<name>A0A1R3HCY5_COCAP</name>
<feature type="compositionally biased region" description="Polar residues" evidence="1">
    <location>
        <begin position="18"/>
        <end position="29"/>
    </location>
</feature>
<dbReference type="AlphaFoldDB" id="A0A1R3HCY5"/>
<keyword evidence="3" id="KW-1185">Reference proteome</keyword>
<protein>
    <submittedName>
        <fullName evidence="2">Uncharacterized protein</fullName>
    </submittedName>
</protein>
<proteinExistence type="predicted"/>
<dbReference type="Gramene" id="OMO68175">
    <property type="protein sequence ID" value="OMO68175"/>
    <property type="gene ID" value="CCACVL1_20040"/>
</dbReference>
<sequence>MAIPYWKASASAFEKGFNKNSKNTKQPNNHRPPLSNPDHRQPPQQSLPSITPPPTNSQAREEFTIDMEDNKEGKRSEDGWKVVEGRIAERLIRRGVVTTILKNLWPEAEAPIIGEIRQNLFSITQSAKLLYEAVVENP</sequence>
<reference evidence="2 3" key="1">
    <citation type="submission" date="2013-09" db="EMBL/GenBank/DDBJ databases">
        <title>Corchorus capsularis genome sequencing.</title>
        <authorList>
            <person name="Alam M."/>
            <person name="Haque M.S."/>
            <person name="Islam M.S."/>
            <person name="Emdad E.M."/>
            <person name="Islam M.M."/>
            <person name="Ahmed B."/>
            <person name="Halim A."/>
            <person name="Hossen Q.M.M."/>
            <person name="Hossain M.Z."/>
            <person name="Ahmed R."/>
            <person name="Khan M.M."/>
            <person name="Islam R."/>
            <person name="Rashid M.M."/>
            <person name="Khan S.A."/>
            <person name="Rahman M.S."/>
            <person name="Alam M."/>
        </authorList>
    </citation>
    <scope>NUCLEOTIDE SEQUENCE [LARGE SCALE GENOMIC DNA]</scope>
    <source>
        <strain evidence="3">cv. CVL-1</strain>
        <tissue evidence="2">Whole seedling</tissue>
    </source>
</reference>
<evidence type="ECO:0000313" key="2">
    <source>
        <dbReference type="EMBL" id="OMO68175.1"/>
    </source>
</evidence>
<comment type="caution">
    <text evidence="2">The sequence shown here is derived from an EMBL/GenBank/DDBJ whole genome shotgun (WGS) entry which is preliminary data.</text>
</comment>
<feature type="region of interest" description="Disordered" evidence="1">
    <location>
        <begin position="14"/>
        <end position="60"/>
    </location>
</feature>
<gene>
    <name evidence="2" type="ORF">CCACVL1_20040</name>
</gene>